<accession>A0A2P2NI72</accession>
<protein>
    <submittedName>
        <fullName evidence="1">Uncharacterized protein</fullName>
    </submittedName>
</protein>
<evidence type="ECO:0000313" key="1">
    <source>
        <dbReference type="EMBL" id="MBX42133.1"/>
    </source>
</evidence>
<sequence>MTKREDLKIIEARAFDVNVRKDCGPIYGSCIKHAYQSTYVSMIHVWCTLEVKVYF</sequence>
<reference evidence="1" key="1">
    <citation type="submission" date="2018-02" db="EMBL/GenBank/DDBJ databases">
        <title>Rhizophora mucronata_Transcriptome.</title>
        <authorList>
            <person name="Meera S.P."/>
            <person name="Sreeshan A."/>
            <person name="Augustine A."/>
        </authorList>
    </citation>
    <scope>NUCLEOTIDE SEQUENCE</scope>
    <source>
        <tissue evidence="1">Leaf</tissue>
    </source>
</reference>
<name>A0A2P2NI72_RHIMU</name>
<organism evidence="1">
    <name type="scientific">Rhizophora mucronata</name>
    <name type="common">Asiatic mangrove</name>
    <dbReference type="NCBI Taxonomy" id="61149"/>
    <lineage>
        <taxon>Eukaryota</taxon>
        <taxon>Viridiplantae</taxon>
        <taxon>Streptophyta</taxon>
        <taxon>Embryophyta</taxon>
        <taxon>Tracheophyta</taxon>
        <taxon>Spermatophyta</taxon>
        <taxon>Magnoliopsida</taxon>
        <taxon>eudicotyledons</taxon>
        <taxon>Gunneridae</taxon>
        <taxon>Pentapetalae</taxon>
        <taxon>rosids</taxon>
        <taxon>fabids</taxon>
        <taxon>Malpighiales</taxon>
        <taxon>Rhizophoraceae</taxon>
        <taxon>Rhizophora</taxon>
    </lineage>
</organism>
<proteinExistence type="predicted"/>
<dbReference type="AlphaFoldDB" id="A0A2P2NI72"/>
<dbReference type="EMBL" id="GGEC01061649">
    <property type="protein sequence ID" value="MBX42133.1"/>
    <property type="molecule type" value="Transcribed_RNA"/>
</dbReference>